<evidence type="ECO:0000313" key="1">
    <source>
        <dbReference type="EMBL" id="QHT79589.1"/>
    </source>
</evidence>
<dbReference type="AlphaFoldDB" id="A0A6C0HGI1"/>
<reference evidence="1" key="1">
    <citation type="journal article" date="2020" name="Nature">
        <title>Giant virus diversity and host interactions through global metagenomics.</title>
        <authorList>
            <person name="Schulz F."/>
            <person name="Roux S."/>
            <person name="Paez-Espino D."/>
            <person name="Jungbluth S."/>
            <person name="Walsh D.A."/>
            <person name="Denef V.J."/>
            <person name="McMahon K.D."/>
            <person name="Konstantinidis K.T."/>
            <person name="Eloe-Fadrosh E.A."/>
            <person name="Kyrpides N.C."/>
            <person name="Woyke T."/>
        </authorList>
    </citation>
    <scope>NUCLEOTIDE SEQUENCE</scope>
    <source>
        <strain evidence="1">GVMAG-M-3300023184-101</strain>
    </source>
</reference>
<proteinExistence type="predicted"/>
<organism evidence="1">
    <name type="scientific">viral metagenome</name>
    <dbReference type="NCBI Taxonomy" id="1070528"/>
    <lineage>
        <taxon>unclassified sequences</taxon>
        <taxon>metagenomes</taxon>
        <taxon>organismal metagenomes</taxon>
    </lineage>
</organism>
<name>A0A6C0HGI1_9ZZZZ</name>
<evidence type="ECO:0008006" key="2">
    <source>
        <dbReference type="Google" id="ProtNLM"/>
    </source>
</evidence>
<accession>A0A6C0HGI1</accession>
<protein>
    <recommendedName>
        <fullName evidence="2">Glutaredoxin domain-containing protein</fullName>
    </recommendedName>
</protein>
<sequence>MSSILYYSNFCDNCKVLLQILSKSNIKNDIHFINIDKRVKKNNGATYIVLENAQEILLPPTVTKVPALLLLDRNHHVLFGNDINRHLEPKHVAQTNNIVQTNGEPLAFSMAGGSFGVVSDNYSFLDQDADSLSAKGNGGMRQQHHYASLDGQGMIETPPDTYTPDKVGQVSMEQLQQKRNAEVTGKRQ</sequence>
<dbReference type="EMBL" id="MN739950">
    <property type="protein sequence ID" value="QHT79589.1"/>
    <property type="molecule type" value="Genomic_DNA"/>
</dbReference>